<proteinExistence type="predicted"/>
<accession>A0A0P7YMY6</accession>
<dbReference type="EMBL" id="LJZR01000087">
    <property type="protein sequence ID" value="KPQ31713.1"/>
    <property type="molecule type" value="Genomic_DNA"/>
</dbReference>
<evidence type="ECO:0000313" key="2">
    <source>
        <dbReference type="Proteomes" id="UP000050465"/>
    </source>
</evidence>
<gene>
    <name evidence="1" type="ORF">HLUCCA11_23145</name>
</gene>
<comment type="caution">
    <text evidence="1">The sequence shown here is derived from an EMBL/GenBank/DDBJ whole genome shotgun (WGS) entry which is preliminary data.</text>
</comment>
<evidence type="ECO:0000313" key="1">
    <source>
        <dbReference type="EMBL" id="KPQ31713.1"/>
    </source>
</evidence>
<dbReference type="AlphaFoldDB" id="A0A0P7YMY6"/>
<organism evidence="1 2">
    <name type="scientific">Phormidesmis priestleyi Ana</name>
    <dbReference type="NCBI Taxonomy" id="1666911"/>
    <lineage>
        <taxon>Bacteria</taxon>
        <taxon>Bacillati</taxon>
        <taxon>Cyanobacteriota</taxon>
        <taxon>Cyanophyceae</taxon>
        <taxon>Leptolyngbyales</taxon>
        <taxon>Leptolyngbyaceae</taxon>
        <taxon>Phormidesmis</taxon>
    </lineage>
</organism>
<protein>
    <submittedName>
        <fullName evidence="1">Uncharacterized protein</fullName>
    </submittedName>
</protein>
<dbReference type="Proteomes" id="UP000050465">
    <property type="component" value="Unassembled WGS sequence"/>
</dbReference>
<name>A0A0P7YMY6_9CYAN</name>
<dbReference type="STRING" id="1666911.HLUCCA11_23145"/>
<reference evidence="1 2" key="1">
    <citation type="submission" date="2015-09" db="EMBL/GenBank/DDBJ databases">
        <title>Identification and resolution of microdiversity through metagenomic sequencing of parallel consortia.</title>
        <authorList>
            <person name="Nelson W.C."/>
            <person name="Romine M.F."/>
            <person name="Lindemann S.R."/>
        </authorList>
    </citation>
    <scope>NUCLEOTIDE SEQUENCE [LARGE SCALE GENOMIC DNA]</scope>
    <source>
        <strain evidence="1">Ana</strain>
    </source>
</reference>
<sequence length="195" mass="21356">MTSPLNPIRAISSVRSKAVVFAYVLLVAVLSKAALAAPSPVFSSIYREFRTRDHRGMVMRLPEDSVLPWSNLYASLSDYQIGYIRVNLTTQPNCLARVCEIGYFATSTKEQASLVRGVVNRPDVIENSPITLSDGIVGTYHHVNHRGVSAGPFSVVMWEQGGQYYLISLPGTSPTARQQIIDIATSMASEEPVIP</sequence>